<proteinExistence type="predicted"/>
<evidence type="ECO:0000256" key="6">
    <source>
        <dbReference type="ARBA" id="ARBA00023049"/>
    </source>
</evidence>
<dbReference type="Proteomes" id="UP000199064">
    <property type="component" value="Unassembled WGS sequence"/>
</dbReference>
<evidence type="ECO:0000259" key="9">
    <source>
        <dbReference type="Pfam" id="PF01435"/>
    </source>
</evidence>
<dbReference type="RefSeq" id="WP_090326502.1">
    <property type="nucleotide sequence ID" value="NZ_FNSL01000001.1"/>
</dbReference>
<keyword evidence="2 10" id="KW-0645">Protease</keyword>
<dbReference type="GO" id="GO:0016020">
    <property type="term" value="C:membrane"/>
    <property type="evidence" value="ECO:0007669"/>
    <property type="project" value="TreeGrafter"/>
</dbReference>
<keyword evidence="8" id="KW-0732">Signal</keyword>
<dbReference type="InterPro" id="IPR051156">
    <property type="entry name" value="Mito/Outer_Membr_Metalloprot"/>
</dbReference>
<reference evidence="11" key="1">
    <citation type="submission" date="2016-10" db="EMBL/GenBank/DDBJ databases">
        <authorList>
            <person name="Varghese N."/>
            <person name="Submissions S."/>
        </authorList>
    </citation>
    <scope>NUCLEOTIDE SEQUENCE [LARGE SCALE GENOMIC DNA]</scope>
    <source>
        <strain evidence="11">ES.061</strain>
    </source>
</reference>
<sequence length="456" mass="49251">MVYTTVTRTISLFLVAAYLTVASTPSAFAQSRVTVVRDAEIEALISEYAQPILKAAGLSRSGIDIVLVNNRSFNAFVDGRRIFIHTGALTDAETPNEVIGVLAHEAGHIAGGHQERLRQQLQRAQTMAIVSALIGIGAGVAGAASDSRGLATAGMGMAAGGAEMARRSLLGYQRSEEATADRTAIDYLNRTGQSANGMLKTFERLAGGMALAGVNVDPYQISHPMPRERIANLEELARKSRYFDRKDPPQLQLRHDMMRAKIAAYMEGGQAVQRLFRGNPRGIPARYGDAIATYLNGNPRTALQKVDALIAEMPRNAYLQELRGDILIKASRAEEAANAYARALSLAPGTPGLLQVGYGQALLATGKPDLVKKAASELQTGLSREPEFANGYRYLAQAYGQLGDIAAAELATAEGHFHLGRYQDAKIFATRAQKRMKRGTPGWLRAQDIIQYRKPG</sequence>
<feature type="signal peptide" evidence="8">
    <location>
        <begin position="1"/>
        <end position="29"/>
    </location>
</feature>
<dbReference type="SUPFAM" id="SSF48452">
    <property type="entry name" value="TPR-like"/>
    <property type="match status" value="1"/>
</dbReference>
<evidence type="ECO:0000313" key="11">
    <source>
        <dbReference type="Proteomes" id="UP000199064"/>
    </source>
</evidence>
<evidence type="ECO:0000256" key="8">
    <source>
        <dbReference type="SAM" id="SignalP"/>
    </source>
</evidence>
<dbReference type="InterPro" id="IPR019734">
    <property type="entry name" value="TPR_rpt"/>
</dbReference>
<organism evidence="10 11">
    <name type="scientific">Nitratireductor aquibiodomus</name>
    <dbReference type="NCBI Taxonomy" id="204799"/>
    <lineage>
        <taxon>Bacteria</taxon>
        <taxon>Pseudomonadati</taxon>
        <taxon>Pseudomonadota</taxon>
        <taxon>Alphaproteobacteria</taxon>
        <taxon>Hyphomicrobiales</taxon>
        <taxon>Phyllobacteriaceae</taxon>
        <taxon>Nitratireductor</taxon>
    </lineage>
</organism>
<gene>
    <name evidence="10" type="ORF">SAMN05216452_0526</name>
</gene>
<dbReference type="Gene3D" id="1.25.40.10">
    <property type="entry name" value="Tetratricopeptide repeat domain"/>
    <property type="match status" value="1"/>
</dbReference>
<dbReference type="PROSITE" id="PS50005">
    <property type="entry name" value="TPR"/>
    <property type="match status" value="1"/>
</dbReference>
<dbReference type="AlphaFoldDB" id="A0A1H4IST8"/>
<evidence type="ECO:0000256" key="1">
    <source>
        <dbReference type="ARBA" id="ARBA00001947"/>
    </source>
</evidence>
<dbReference type="GO" id="GO:0051603">
    <property type="term" value="P:proteolysis involved in protein catabolic process"/>
    <property type="evidence" value="ECO:0007669"/>
    <property type="project" value="TreeGrafter"/>
</dbReference>
<keyword evidence="3" id="KW-0479">Metal-binding</keyword>
<evidence type="ECO:0000256" key="4">
    <source>
        <dbReference type="ARBA" id="ARBA00022801"/>
    </source>
</evidence>
<evidence type="ECO:0000256" key="7">
    <source>
        <dbReference type="PROSITE-ProRule" id="PRU00339"/>
    </source>
</evidence>
<feature type="domain" description="Peptidase M48" evidence="9">
    <location>
        <begin position="38"/>
        <end position="236"/>
    </location>
</feature>
<dbReference type="Gene3D" id="3.30.2010.10">
    <property type="entry name" value="Metalloproteases ('zincins'), catalytic domain"/>
    <property type="match status" value="1"/>
</dbReference>
<dbReference type="PANTHER" id="PTHR22726:SF1">
    <property type="entry name" value="METALLOENDOPEPTIDASE OMA1, MITOCHONDRIAL"/>
    <property type="match status" value="1"/>
</dbReference>
<accession>A0A1H4IST8</accession>
<evidence type="ECO:0000256" key="2">
    <source>
        <dbReference type="ARBA" id="ARBA00022670"/>
    </source>
</evidence>
<keyword evidence="4" id="KW-0378">Hydrolase</keyword>
<protein>
    <submittedName>
        <fullName evidence="10">Putative Zn-dependent protease, contains TPR repeats</fullName>
    </submittedName>
</protein>
<keyword evidence="11" id="KW-1185">Reference proteome</keyword>
<dbReference type="InterPro" id="IPR001915">
    <property type="entry name" value="Peptidase_M48"/>
</dbReference>
<keyword evidence="7" id="KW-0802">TPR repeat</keyword>
<dbReference type="GO" id="GO:0004222">
    <property type="term" value="F:metalloendopeptidase activity"/>
    <property type="evidence" value="ECO:0007669"/>
    <property type="project" value="InterPro"/>
</dbReference>
<evidence type="ECO:0000256" key="3">
    <source>
        <dbReference type="ARBA" id="ARBA00022723"/>
    </source>
</evidence>
<comment type="cofactor">
    <cofactor evidence="1">
        <name>Zn(2+)</name>
        <dbReference type="ChEBI" id="CHEBI:29105"/>
    </cofactor>
</comment>
<keyword evidence="6" id="KW-0482">Metalloprotease</keyword>
<feature type="repeat" description="TPR" evidence="7">
    <location>
        <begin position="317"/>
        <end position="350"/>
    </location>
</feature>
<name>A0A1H4IST8_9HYPH</name>
<dbReference type="InterPro" id="IPR011990">
    <property type="entry name" value="TPR-like_helical_dom_sf"/>
</dbReference>
<evidence type="ECO:0000313" key="10">
    <source>
        <dbReference type="EMBL" id="SEB37181.1"/>
    </source>
</evidence>
<keyword evidence="5" id="KW-0862">Zinc</keyword>
<dbReference type="GO" id="GO:0046872">
    <property type="term" value="F:metal ion binding"/>
    <property type="evidence" value="ECO:0007669"/>
    <property type="project" value="UniProtKB-KW"/>
</dbReference>
<dbReference type="PANTHER" id="PTHR22726">
    <property type="entry name" value="METALLOENDOPEPTIDASE OMA1"/>
    <property type="match status" value="1"/>
</dbReference>
<dbReference type="CDD" id="cd07324">
    <property type="entry name" value="M48C_Oma1-like"/>
    <property type="match status" value="1"/>
</dbReference>
<feature type="chain" id="PRO_5011593108" evidence="8">
    <location>
        <begin position="30"/>
        <end position="456"/>
    </location>
</feature>
<dbReference type="EMBL" id="FNSL01000001">
    <property type="protein sequence ID" value="SEB37181.1"/>
    <property type="molecule type" value="Genomic_DNA"/>
</dbReference>
<evidence type="ECO:0000256" key="5">
    <source>
        <dbReference type="ARBA" id="ARBA00022833"/>
    </source>
</evidence>
<dbReference type="Pfam" id="PF01435">
    <property type="entry name" value="Peptidase_M48"/>
    <property type="match status" value="1"/>
</dbReference>